<sequence length="42" mass="4807">MGERAAYPNDLTDEQWAVVGPFLQAWKDRHPSVSGHQGRDQR</sequence>
<gene>
    <name evidence="1" type="ORF">GA0070610_1833</name>
</gene>
<proteinExistence type="predicted"/>
<accession>A0A1C5G7C8</accession>
<evidence type="ECO:0000313" key="1">
    <source>
        <dbReference type="EMBL" id="SCG15598.1"/>
    </source>
</evidence>
<protein>
    <recommendedName>
        <fullName evidence="3">Transposase of IS4/5 family</fullName>
    </recommendedName>
</protein>
<dbReference type="EMBL" id="LT607733">
    <property type="protein sequence ID" value="SCG15598.1"/>
    <property type="molecule type" value="Genomic_DNA"/>
</dbReference>
<reference evidence="1 2" key="1">
    <citation type="submission" date="2016-06" db="EMBL/GenBank/DDBJ databases">
        <authorList>
            <person name="Kjaerup R.B."/>
            <person name="Dalgaard T.S."/>
            <person name="Juul-Madsen H.R."/>
        </authorList>
    </citation>
    <scope>NUCLEOTIDE SEQUENCE [LARGE SCALE GENOMIC DNA]</scope>
    <source>
        <strain evidence="1 2">DSM 43913</strain>
    </source>
</reference>
<keyword evidence="2" id="KW-1185">Reference proteome</keyword>
<dbReference type="AlphaFoldDB" id="A0A1C5G7C8"/>
<evidence type="ECO:0000313" key="2">
    <source>
        <dbReference type="Proteomes" id="UP000198251"/>
    </source>
</evidence>
<dbReference type="Proteomes" id="UP000198251">
    <property type="component" value="Chromosome I"/>
</dbReference>
<name>A0A1C5G7C8_MICEH</name>
<evidence type="ECO:0008006" key="3">
    <source>
        <dbReference type="Google" id="ProtNLM"/>
    </source>
</evidence>
<organism evidence="1 2">
    <name type="scientific">Micromonospora echinofusca</name>
    <dbReference type="NCBI Taxonomy" id="47858"/>
    <lineage>
        <taxon>Bacteria</taxon>
        <taxon>Bacillati</taxon>
        <taxon>Actinomycetota</taxon>
        <taxon>Actinomycetes</taxon>
        <taxon>Micromonosporales</taxon>
        <taxon>Micromonosporaceae</taxon>
        <taxon>Micromonospora</taxon>
    </lineage>
</organism>